<proteinExistence type="inferred from homology"/>
<comment type="subcellular location">
    <subcellularLocation>
        <location evidence="1">Endoplasmic reticulum membrane</location>
    </subcellularLocation>
</comment>
<dbReference type="PRINTS" id="PR00081">
    <property type="entry name" value="GDHRDH"/>
</dbReference>
<evidence type="ECO:0000256" key="5">
    <source>
        <dbReference type="ARBA" id="ARBA00022692"/>
    </source>
</evidence>
<dbReference type="GO" id="GO:0005789">
    <property type="term" value="C:endoplasmic reticulum membrane"/>
    <property type="evidence" value="ECO:0007669"/>
    <property type="project" value="UniProtKB-SubCell"/>
</dbReference>
<evidence type="ECO:0000256" key="17">
    <source>
        <dbReference type="SAM" id="Phobius"/>
    </source>
</evidence>
<dbReference type="InterPro" id="IPR002347">
    <property type="entry name" value="SDR_fam"/>
</dbReference>
<feature type="transmembrane region" description="Helical" evidence="17">
    <location>
        <begin position="323"/>
        <end position="341"/>
    </location>
</feature>
<dbReference type="CDD" id="cd08939">
    <property type="entry name" value="KDSR-like_SDR_c"/>
    <property type="match status" value="1"/>
</dbReference>
<dbReference type="PANTHER" id="PTHR43550">
    <property type="entry name" value="3-KETODIHYDROSPHINGOSINE REDUCTASE"/>
    <property type="match status" value="1"/>
</dbReference>
<comment type="similarity">
    <text evidence="4">Belongs to the short-chain dehydrogenases/reductases (SDR) family.</text>
</comment>
<keyword evidence="7" id="KW-0256">Endoplasmic reticulum</keyword>
<gene>
    <name evidence="19" type="ORF">EJ08DRAFT_649161</name>
</gene>
<keyword evidence="13 17" id="KW-0472">Membrane</keyword>
<evidence type="ECO:0000313" key="19">
    <source>
        <dbReference type="EMBL" id="KAF2431081.1"/>
    </source>
</evidence>
<accession>A0A9P4NTS6</accession>
<dbReference type="GO" id="GO:0006666">
    <property type="term" value="P:3-keto-sphinganine metabolic process"/>
    <property type="evidence" value="ECO:0007669"/>
    <property type="project" value="InterPro"/>
</dbReference>
<dbReference type="SMART" id="SM00822">
    <property type="entry name" value="PKS_KR"/>
    <property type="match status" value="1"/>
</dbReference>
<evidence type="ECO:0000256" key="11">
    <source>
        <dbReference type="ARBA" id="ARBA00023002"/>
    </source>
</evidence>
<keyword evidence="10 17" id="KW-1133">Transmembrane helix</keyword>
<feature type="domain" description="Ketoreductase" evidence="18">
    <location>
        <begin position="35"/>
        <end position="232"/>
    </location>
</feature>
<evidence type="ECO:0000256" key="15">
    <source>
        <dbReference type="ARBA" id="ARBA00044737"/>
    </source>
</evidence>
<dbReference type="GO" id="GO:0030148">
    <property type="term" value="P:sphingolipid biosynthetic process"/>
    <property type="evidence" value="ECO:0007669"/>
    <property type="project" value="InterPro"/>
</dbReference>
<comment type="caution">
    <text evidence="19">The sequence shown here is derived from an EMBL/GenBank/DDBJ whole genome shotgun (WGS) entry which is preliminary data.</text>
</comment>
<comment type="function">
    <text evidence="15">Catalyzes the reduction of 3'-oxosphinganine (3-ketodihydrosphingosine/KDS) to sphinganine (dihydrosphingosine/DHS), the second step of de novo sphingolipid biosynthesis.</text>
</comment>
<dbReference type="SUPFAM" id="SSF51735">
    <property type="entry name" value="NAD(P)-binding Rossmann-fold domains"/>
    <property type="match status" value="1"/>
</dbReference>
<evidence type="ECO:0000256" key="4">
    <source>
        <dbReference type="ARBA" id="ARBA00006484"/>
    </source>
</evidence>
<reference evidence="19" key="1">
    <citation type="journal article" date="2020" name="Stud. Mycol.">
        <title>101 Dothideomycetes genomes: a test case for predicting lifestyles and emergence of pathogens.</title>
        <authorList>
            <person name="Haridas S."/>
            <person name="Albert R."/>
            <person name="Binder M."/>
            <person name="Bloem J."/>
            <person name="Labutti K."/>
            <person name="Salamov A."/>
            <person name="Andreopoulos B."/>
            <person name="Baker S."/>
            <person name="Barry K."/>
            <person name="Bills G."/>
            <person name="Bluhm B."/>
            <person name="Cannon C."/>
            <person name="Castanera R."/>
            <person name="Culley D."/>
            <person name="Daum C."/>
            <person name="Ezra D."/>
            <person name="Gonzalez J."/>
            <person name="Henrissat B."/>
            <person name="Kuo A."/>
            <person name="Liang C."/>
            <person name="Lipzen A."/>
            <person name="Lutzoni F."/>
            <person name="Magnuson J."/>
            <person name="Mondo S."/>
            <person name="Nolan M."/>
            <person name="Ohm R."/>
            <person name="Pangilinan J."/>
            <person name="Park H.-J."/>
            <person name="Ramirez L."/>
            <person name="Alfaro M."/>
            <person name="Sun H."/>
            <person name="Tritt A."/>
            <person name="Yoshinaga Y."/>
            <person name="Zwiers L.-H."/>
            <person name="Turgeon B."/>
            <person name="Goodwin S."/>
            <person name="Spatafora J."/>
            <person name="Crous P."/>
            <person name="Grigoriev I."/>
        </authorList>
    </citation>
    <scope>NUCLEOTIDE SEQUENCE</scope>
    <source>
        <strain evidence="19">CBS 130266</strain>
    </source>
</reference>
<dbReference type="Pfam" id="PF00106">
    <property type="entry name" value="adh_short"/>
    <property type="match status" value="1"/>
</dbReference>
<dbReference type="InterPro" id="IPR045022">
    <property type="entry name" value="KDSR-like"/>
</dbReference>
<dbReference type="Gene3D" id="3.40.50.720">
    <property type="entry name" value="NAD(P)-binding Rossmann-like Domain"/>
    <property type="match status" value="1"/>
</dbReference>
<evidence type="ECO:0000256" key="16">
    <source>
        <dbReference type="ARBA" id="ARBA00048930"/>
    </source>
</evidence>
<keyword evidence="20" id="KW-1185">Reference proteome</keyword>
<dbReference type="EC" id="1.1.1.102" evidence="14"/>
<comment type="pathway">
    <text evidence="3">Sphingolipid metabolism.</text>
</comment>
<evidence type="ECO:0000256" key="12">
    <source>
        <dbReference type="ARBA" id="ARBA00023098"/>
    </source>
</evidence>
<evidence type="ECO:0000256" key="9">
    <source>
        <dbReference type="ARBA" id="ARBA00022919"/>
    </source>
</evidence>
<dbReference type="GO" id="GO:0047560">
    <property type="term" value="F:3-dehydrosphinganine reductase activity"/>
    <property type="evidence" value="ECO:0007669"/>
    <property type="project" value="UniProtKB-EC"/>
</dbReference>
<dbReference type="OrthoDB" id="10267115at2759"/>
<dbReference type="FunFam" id="3.40.50.720:FF:000456">
    <property type="entry name" value="3-ketodihydrosphingosine reductase tsc10"/>
    <property type="match status" value="1"/>
</dbReference>
<evidence type="ECO:0000256" key="13">
    <source>
        <dbReference type="ARBA" id="ARBA00023136"/>
    </source>
</evidence>
<keyword evidence="12" id="KW-0443">Lipid metabolism</keyword>
<dbReference type="InterPro" id="IPR057326">
    <property type="entry name" value="KR_dom"/>
</dbReference>
<keyword evidence="11" id="KW-0560">Oxidoreductase</keyword>
<keyword evidence="9" id="KW-0746">Sphingolipid metabolism</keyword>
<feature type="transmembrane region" description="Helical" evidence="17">
    <location>
        <begin position="6"/>
        <end position="25"/>
    </location>
</feature>
<organism evidence="19 20">
    <name type="scientific">Tothia fuscella</name>
    <dbReference type="NCBI Taxonomy" id="1048955"/>
    <lineage>
        <taxon>Eukaryota</taxon>
        <taxon>Fungi</taxon>
        <taxon>Dikarya</taxon>
        <taxon>Ascomycota</taxon>
        <taxon>Pezizomycotina</taxon>
        <taxon>Dothideomycetes</taxon>
        <taxon>Pleosporomycetidae</taxon>
        <taxon>Venturiales</taxon>
        <taxon>Cylindrosympodiaceae</taxon>
        <taxon>Tothia</taxon>
    </lineage>
</organism>
<sequence>MESLRPYLLSLVLLIATAVLLMGFFSKNKFVVEGRTVLLTGGSQGMGRGLAKLFAQKGANVVIVARDVKKLEAAVEYIQSSAKSPQTQRFHFISADLTSSSENERIVKEVTEWNNGNPPDIVWANAGYSKPQLFLDASIESMRNQMETNFWAATYLAHTTLRTWLTPSASSPKDGSAVPTKEPLPRHFIMTSSVAALCGIAGYAPYSPGKAALRSLADTLRSEVQLYNGSRHYLSSSSVSPPPVKIHIVLPGTITSPGYVEENKTKHPVTHVLEEGDLVQTEDEVAAAAFKGLEAGNYMITTQFLGHAMRVGMLGGSPRGGVFGIRDLLFGWVIGVAWLFISPDMERKVWRWGRKNGVQSGAVKTYSK</sequence>
<evidence type="ECO:0000256" key="10">
    <source>
        <dbReference type="ARBA" id="ARBA00022989"/>
    </source>
</evidence>
<evidence type="ECO:0000256" key="8">
    <source>
        <dbReference type="ARBA" id="ARBA00022857"/>
    </source>
</evidence>
<dbReference type="GO" id="GO:0000166">
    <property type="term" value="F:nucleotide binding"/>
    <property type="evidence" value="ECO:0007669"/>
    <property type="project" value="UniProtKB-KW"/>
</dbReference>
<comment type="catalytic activity">
    <reaction evidence="16">
        <text>sphinganine + NADP(+) = 3-oxosphinganine + NADPH + H(+)</text>
        <dbReference type="Rhea" id="RHEA:22640"/>
        <dbReference type="ChEBI" id="CHEBI:15378"/>
        <dbReference type="ChEBI" id="CHEBI:57783"/>
        <dbReference type="ChEBI" id="CHEBI:57817"/>
        <dbReference type="ChEBI" id="CHEBI:58299"/>
        <dbReference type="ChEBI" id="CHEBI:58349"/>
        <dbReference type="EC" id="1.1.1.102"/>
    </reaction>
    <physiologicalReaction direction="right-to-left" evidence="16">
        <dbReference type="Rhea" id="RHEA:22642"/>
    </physiologicalReaction>
</comment>
<evidence type="ECO:0000313" key="20">
    <source>
        <dbReference type="Proteomes" id="UP000800235"/>
    </source>
</evidence>
<dbReference type="PANTHER" id="PTHR43550:SF3">
    <property type="entry name" value="3-KETODIHYDROSPHINGOSINE REDUCTASE"/>
    <property type="match status" value="1"/>
</dbReference>
<evidence type="ECO:0000256" key="3">
    <source>
        <dbReference type="ARBA" id="ARBA00004991"/>
    </source>
</evidence>
<keyword evidence="6" id="KW-0547">Nucleotide-binding</keyword>
<keyword evidence="5 17" id="KW-0812">Transmembrane</keyword>
<dbReference type="Proteomes" id="UP000800235">
    <property type="component" value="Unassembled WGS sequence"/>
</dbReference>
<name>A0A9P4NTS6_9PEZI</name>
<evidence type="ECO:0000259" key="18">
    <source>
        <dbReference type="SMART" id="SM00822"/>
    </source>
</evidence>
<dbReference type="EMBL" id="MU007034">
    <property type="protein sequence ID" value="KAF2431081.1"/>
    <property type="molecule type" value="Genomic_DNA"/>
</dbReference>
<dbReference type="AlphaFoldDB" id="A0A9P4NTS6"/>
<comment type="pathway">
    <text evidence="2">Lipid metabolism; sphingolipid metabolism.</text>
</comment>
<evidence type="ECO:0000256" key="1">
    <source>
        <dbReference type="ARBA" id="ARBA00004586"/>
    </source>
</evidence>
<evidence type="ECO:0000256" key="7">
    <source>
        <dbReference type="ARBA" id="ARBA00022824"/>
    </source>
</evidence>
<evidence type="ECO:0000256" key="14">
    <source>
        <dbReference type="ARBA" id="ARBA00026112"/>
    </source>
</evidence>
<evidence type="ECO:0000256" key="6">
    <source>
        <dbReference type="ARBA" id="ARBA00022741"/>
    </source>
</evidence>
<protein>
    <recommendedName>
        <fullName evidence="14">3-dehydrosphinganine reductase</fullName>
        <ecNumber evidence="14">1.1.1.102</ecNumber>
    </recommendedName>
</protein>
<evidence type="ECO:0000256" key="2">
    <source>
        <dbReference type="ARBA" id="ARBA00004760"/>
    </source>
</evidence>
<keyword evidence="8" id="KW-0521">NADP</keyword>
<dbReference type="InterPro" id="IPR036291">
    <property type="entry name" value="NAD(P)-bd_dom_sf"/>
</dbReference>